<dbReference type="InterPro" id="IPR006638">
    <property type="entry name" value="Elp3/MiaA/NifB-like_rSAM"/>
</dbReference>
<dbReference type="SUPFAM" id="SSF102114">
    <property type="entry name" value="Radical SAM enzymes"/>
    <property type="match status" value="1"/>
</dbReference>
<comment type="subunit">
    <text evidence="4">Monomer.</text>
</comment>
<comment type="cofactor">
    <cofactor evidence="15 17">
        <name>[4Fe-4S] cluster</name>
        <dbReference type="ChEBI" id="CHEBI:49883"/>
    </cofactor>
    <text evidence="15 17">Binds 1 [4Fe-4S] cluster. The cluster is coordinated with 3 cysteines and an exchangeable S-adenosyl-L-methionine.</text>
</comment>
<evidence type="ECO:0000256" key="16">
    <source>
        <dbReference type="PIRSR" id="PIRSR000167-1"/>
    </source>
</evidence>
<evidence type="ECO:0000256" key="5">
    <source>
        <dbReference type="ARBA" id="ARBA00022485"/>
    </source>
</evidence>
<feature type="binding site" evidence="16">
    <location>
        <position position="186"/>
    </location>
    <ligand>
        <name>S-adenosyl-L-methionine</name>
        <dbReference type="ChEBI" id="CHEBI:59789"/>
        <label>2</label>
    </ligand>
</feature>
<dbReference type="FunFam" id="3.80.30.20:FF:000012">
    <property type="entry name" value="Coproporphyrinogen-III oxidase"/>
    <property type="match status" value="1"/>
</dbReference>
<evidence type="ECO:0000256" key="15">
    <source>
        <dbReference type="PIRNR" id="PIRNR000167"/>
    </source>
</evidence>
<dbReference type="InterPro" id="IPR023404">
    <property type="entry name" value="rSAM_horseshoe"/>
</dbReference>
<protein>
    <recommendedName>
        <fullName evidence="15">Coproporphyrinogen-III oxidase</fullName>
        <ecNumber evidence="15">1.3.98.3</ecNumber>
    </recommendedName>
</protein>
<feature type="binding site" evidence="16">
    <location>
        <position position="331"/>
    </location>
    <ligand>
        <name>S-adenosyl-L-methionine</name>
        <dbReference type="ChEBI" id="CHEBI:59789"/>
        <label>1</label>
    </ligand>
</feature>
<dbReference type="SMART" id="SM00729">
    <property type="entry name" value="Elp3"/>
    <property type="match status" value="1"/>
</dbReference>
<dbReference type="PROSITE" id="PS51918">
    <property type="entry name" value="RADICAL_SAM"/>
    <property type="match status" value="1"/>
</dbReference>
<feature type="binding site" evidence="16">
    <location>
        <begin position="115"/>
        <end position="116"/>
    </location>
    <ligand>
        <name>S-adenosyl-L-methionine</name>
        <dbReference type="ChEBI" id="CHEBI:59789"/>
        <label>2</label>
    </ligand>
</feature>
<feature type="binding site" evidence="16">
    <location>
        <begin position="69"/>
        <end position="71"/>
    </location>
    <ligand>
        <name>S-adenosyl-L-methionine</name>
        <dbReference type="ChEBI" id="CHEBI:59789"/>
        <label>2</label>
    </ligand>
</feature>
<dbReference type="CDD" id="cd01335">
    <property type="entry name" value="Radical_SAM"/>
    <property type="match status" value="1"/>
</dbReference>
<dbReference type="InterPro" id="IPR004558">
    <property type="entry name" value="Coprogen_oxidase_HemN"/>
</dbReference>
<dbReference type="InterPro" id="IPR010723">
    <property type="entry name" value="HemN_C"/>
</dbReference>
<evidence type="ECO:0000256" key="4">
    <source>
        <dbReference type="ARBA" id="ARBA00011245"/>
    </source>
</evidence>
<keyword evidence="11 15" id="KW-0411">Iron-sulfur</keyword>
<keyword evidence="10 15" id="KW-0408">Iron</keyword>
<dbReference type="Gene3D" id="3.80.30.20">
    <property type="entry name" value="tm_1862 like domain"/>
    <property type="match status" value="1"/>
</dbReference>
<dbReference type="KEGG" id="mej:Q7A_493"/>
<keyword evidence="8 15" id="KW-0479">Metal-binding</keyword>
<keyword evidence="6 15" id="KW-0963">Cytoplasm</keyword>
<dbReference type="GO" id="GO:0046872">
    <property type="term" value="F:metal ion binding"/>
    <property type="evidence" value="ECO:0007669"/>
    <property type="project" value="UniProtKB-KW"/>
</dbReference>
<evidence type="ECO:0000256" key="2">
    <source>
        <dbReference type="ARBA" id="ARBA00004785"/>
    </source>
</evidence>
<evidence type="ECO:0000256" key="11">
    <source>
        <dbReference type="ARBA" id="ARBA00023014"/>
    </source>
</evidence>
<feature type="binding site" evidence="17">
    <location>
        <position position="63"/>
    </location>
    <ligand>
        <name>[4Fe-4S] cluster</name>
        <dbReference type="ChEBI" id="CHEBI:49883"/>
        <note>4Fe-4S-S-AdoMet</note>
    </ligand>
</feature>
<feature type="binding site" evidence="17">
    <location>
        <position position="70"/>
    </location>
    <ligand>
        <name>[4Fe-4S] cluster</name>
        <dbReference type="ChEBI" id="CHEBI:49883"/>
        <note>4Fe-4S-S-AdoMet</note>
    </ligand>
</feature>
<gene>
    <name evidence="18" type="ordered locus">Q7A_493</name>
</gene>
<comment type="function">
    <text evidence="13">Involved in the heme biosynthesis. Catalyzes the anaerobic oxidative decarboxylation of propionate groups of rings A and B of coproporphyrinogen III to yield the vinyl groups in protoporphyrinogen IX.</text>
</comment>
<dbReference type="EMBL" id="CP003390">
    <property type="protein sequence ID" value="AFI83341.1"/>
    <property type="molecule type" value="Genomic_DNA"/>
</dbReference>
<dbReference type="STRING" id="754476.Q7A_493"/>
<comment type="similarity">
    <text evidence="3 15">Belongs to the anaerobic coproporphyrinogen-III oxidase family.</text>
</comment>
<organism evidence="18 19">
    <name type="scientific">Methylophaga nitratireducenticrescens</name>
    <dbReference type="NCBI Taxonomy" id="754476"/>
    <lineage>
        <taxon>Bacteria</taxon>
        <taxon>Pseudomonadati</taxon>
        <taxon>Pseudomonadota</taxon>
        <taxon>Gammaproteobacteria</taxon>
        <taxon>Thiotrichales</taxon>
        <taxon>Piscirickettsiaceae</taxon>
        <taxon>Methylophaga</taxon>
    </lineage>
</organism>
<feature type="binding site" evidence="17">
    <location>
        <position position="67"/>
    </location>
    <ligand>
        <name>[4Fe-4S] cluster</name>
        <dbReference type="ChEBI" id="CHEBI:49883"/>
        <note>4Fe-4S-S-AdoMet</note>
    </ligand>
</feature>
<dbReference type="UniPathway" id="UPA00251">
    <property type="reaction ID" value="UER00323"/>
</dbReference>
<dbReference type="PANTHER" id="PTHR13932:SF6">
    <property type="entry name" value="OXYGEN-INDEPENDENT COPROPORPHYRINOGEN III OXIDASE"/>
    <property type="match status" value="1"/>
</dbReference>
<dbReference type="GO" id="GO:0051539">
    <property type="term" value="F:4 iron, 4 sulfur cluster binding"/>
    <property type="evidence" value="ECO:0007669"/>
    <property type="project" value="UniProtKB-KW"/>
</dbReference>
<evidence type="ECO:0000256" key="10">
    <source>
        <dbReference type="ARBA" id="ARBA00023004"/>
    </source>
</evidence>
<dbReference type="FunFam" id="1.10.10.920:FF:000001">
    <property type="entry name" value="Coproporphyrinogen-III oxidase"/>
    <property type="match status" value="1"/>
</dbReference>
<dbReference type="NCBIfam" id="TIGR00538">
    <property type="entry name" value="hemN"/>
    <property type="match status" value="1"/>
</dbReference>
<feature type="binding site" evidence="16">
    <location>
        <position position="211"/>
    </location>
    <ligand>
        <name>S-adenosyl-L-methionine</name>
        <dbReference type="ChEBI" id="CHEBI:59789"/>
        <label>2</label>
    </ligand>
</feature>
<evidence type="ECO:0000256" key="9">
    <source>
        <dbReference type="ARBA" id="ARBA00023002"/>
    </source>
</evidence>
<evidence type="ECO:0000256" key="8">
    <source>
        <dbReference type="ARBA" id="ARBA00022723"/>
    </source>
</evidence>
<proteinExistence type="inferred from homology"/>
<feature type="binding site" evidence="16">
    <location>
        <position position="114"/>
    </location>
    <ligand>
        <name>S-adenosyl-L-methionine</name>
        <dbReference type="ChEBI" id="CHEBI:59789"/>
        <label>1</label>
    </ligand>
</feature>
<feature type="binding site" evidence="16">
    <location>
        <position position="174"/>
    </location>
    <ligand>
        <name>S-adenosyl-L-methionine</name>
        <dbReference type="ChEBI" id="CHEBI:59789"/>
        <label>2</label>
    </ligand>
</feature>
<evidence type="ECO:0000313" key="18">
    <source>
        <dbReference type="EMBL" id="AFI83341.1"/>
    </source>
</evidence>
<evidence type="ECO:0000313" key="19">
    <source>
        <dbReference type="Proteomes" id="UP000009144"/>
    </source>
</evidence>
<dbReference type="Pfam" id="PF06969">
    <property type="entry name" value="HemN_C"/>
    <property type="match status" value="1"/>
</dbReference>
<dbReference type="RefSeq" id="WP_014705716.1">
    <property type="nucleotide sequence ID" value="NC_017857.3"/>
</dbReference>
<dbReference type="AlphaFoldDB" id="I1XG22"/>
<evidence type="ECO:0000256" key="12">
    <source>
        <dbReference type="ARBA" id="ARBA00023244"/>
    </source>
</evidence>
<keyword evidence="5 15" id="KW-0004">4Fe-4S</keyword>
<accession>I1XG22</accession>
<dbReference type="OrthoDB" id="9808022at2"/>
<comment type="subcellular location">
    <subcellularLocation>
        <location evidence="1 15">Cytoplasm</location>
    </subcellularLocation>
</comment>
<feature type="binding site" evidence="16">
    <location>
        <position position="147"/>
    </location>
    <ligand>
        <name>S-adenosyl-L-methionine</name>
        <dbReference type="ChEBI" id="CHEBI:59789"/>
        <label>1</label>
    </ligand>
</feature>
<feature type="binding site" evidence="16">
    <location>
        <position position="57"/>
    </location>
    <ligand>
        <name>S-adenosyl-L-methionine</name>
        <dbReference type="ChEBI" id="CHEBI:59789"/>
        <label>1</label>
    </ligand>
</feature>
<dbReference type="SFLD" id="SFLDS00029">
    <property type="entry name" value="Radical_SAM"/>
    <property type="match status" value="1"/>
</dbReference>
<dbReference type="InterPro" id="IPR007197">
    <property type="entry name" value="rSAM"/>
</dbReference>
<evidence type="ECO:0000256" key="17">
    <source>
        <dbReference type="PIRSR" id="PIRSR000167-2"/>
    </source>
</evidence>
<evidence type="ECO:0000256" key="13">
    <source>
        <dbReference type="ARBA" id="ARBA00024295"/>
    </source>
</evidence>
<dbReference type="GO" id="GO:0051989">
    <property type="term" value="F:coproporphyrinogen dehydrogenase activity"/>
    <property type="evidence" value="ECO:0007669"/>
    <property type="project" value="UniProtKB-EC"/>
</dbReference>
<dbReference type="GO" id="GO:0004109">
    <property type="term" value="F:coproporphyrinogen oxidase activity"/>
    <property type="evidence" value="ECO:0007669"/>
    <property type="project" value="InterPro"/>
</dbReference>
<name>I1XG22_METNJ</name>
<evidence type="ECO:0000256" key="7">
    <source>
        <dbReference type="ARBA" id="ARBA00022691"/>
    </source>
</evidence>
<feature type="binding site" evidence="16">
    <location>
        <position position="245"/>
    </location>
    <ligand>
        <name>S-adenosyl-L-methionine</name>
        <dbReference type="ChEBI" id="CHEBI:59789"/>
        <label>2</label>
    </ligand>
</feature>
<keyword evidence="7 15" id="KW-0949">S-adenosyl-L-methionine</keyword>
<dbReference type="InterPro" id="IPR034505">
    <property type="entry name" value="Coproporphyrinogen-III_oxidase"/>
</dbReference>
<evidence type="ECO:0000256" key="14">
    <source>
        <dbReference type="ARBA" id="ARBA00048321"/>
    </source>
</evidence>
<keyword evidence="12 15" id="KW-0627">Porphyrin biosynthesis</keyword>
<dbReference type="Gene3D" id="1.10.10.920">
    <property type="match status" value="1"/>
</dbReference>
<dbReference type="GO" id="GO:0005737">
    <property type="term" value="C:cytoplasm"/>
    <property type="evidence" value="ECO:0007669"/>
    <property type="project" value="UniProtKB-SubCell"/>
</dbReference>
<dbReference type="eggNOG" id="COG0635">
    <property type="taxonomic scope" value="Bacteria"/>
</dbReference>
<keyword evidence="19" id="KW-1185">Reference proteome</keyword>
<evidence type="ECO:0000256" key="1">
    <source>
        <dbReference type="ARBA" id="ARBA00004496"/>
    </source>
</evidence>
<dbReference type="HOGENOM" id="CLU_027579_3_0_6"/>
<keyword evidence="9 15" id="KW-0560">Oxidoreductase</keyword>
<dbReference type="PATRIC" id="fig|754476.3.peg.486"/>
<dbReference type="EC" id="1.3.98.3" evidence="15"/>
<reference evidence="18 19" key="2">
    <citation type="journal article" date="2013" name="Int. J. Syst. Evol. Microbiol.">
        <title>Methylophaga nitratireducenticrescens sp. nov. and Methylophaga frappieri sp. nov., isolated from the biofilm of the methanol-fed denitrification system treating the seawater at the Montreal Biodome.</title>
        <authorList>
            <person name="Villeneuve C."/>
            <person name="Martineau C."/>
            <person name="Mauffrey F."/>
            <person name="Villemur R."/>
        </authorList>
    </citation>
    <scope>NUCLEOTIDE SEQUENCE [LARGE SCALE GENOMIC DNA]</scope>
    <source>
        <strain evidence="18 19">JAM1</strain>
    </source>
</reference>
<dbReference type="GO" id="GO:0006782">
    <property type="term" value="P:protoporphyrinogen IX biosynthetic process"/>
    <property type="evidence" value="ECO:0007669"/>
    <property type="project" value="UniProtKB-UniPathway"/>
</dbReference>
<dbReference type="InterPro" id="IPR058240">
    <property type="entry name" value="rSAM_sf"/>
</dbReference>
<dbReference type="Proteomes" id="UP000009144">
    <property type="component" value="Chromosome"/>
</dbReference>
<evidence type="ECO:0000256" key="6">
    <source>
        <dbReference type="ARBA" id="ARBA00022490"/>
    </source>
</evidence>
<dbReference type="Pfam" id="PF04055">
    <property type="entry name" value="Radical_SAM"/>
    <property type="match status" value="1"/>
</dbReference>
<comment type="catalytic activity">
    <reaction evidence="14 15">
        <text>coproporphyrinogen III + 2 S-adenosyl-L-methionine = protoporphyrinogen IX + 2 5'-deoxyadenosine + 2 L-methionine + 2 CO2</text>
        <dbReference type="Rhea" id="RHEA:15425"/>
        <dbReference type="ChEBI" id="CHEBI:16526"/>
        <dbReference type="ChEBI" id="CHEBI:17319"/>
        <dbReference type="ChEBI" id="CHEBI:57307"/>
        <dbReference type="ChEBI" id="CHEBI:57309"/>
        <dbReference type="ChEBI" id="CHEBI:57844"/>
        <dbReference type="ChEBI" id="CHEBI:59789"/>
        <dbReference type="EC" id="1.3.98.3"/>
    </reaction>
</comment>
<reference evidence="18 19" key="1">
    <citation type="journal article" date="2012" name="J. Bacteriol.">
        <title>Complete genome sequences of Methylophaga sp. strain JAM1 and Methylophaga sp. strain JAM7.</title>
        <authorList>
            <person name="Villeneuve C."/>
            <person name="Martineau C."/>
            <person name="Mauffrey F."/>
            <person name="Villemur R."/>
        </authorList>
    </citation>
    <scope>NUCLEOTIDE SEQUENCE [LARGE SCALE GENOMIC DNA]</scope>
    <source>
        <strain evidence="18 19">JAM1</strain>
    </source>
</reference>
<comment type="pathway">
    <text evidence="2 15">Porphyrin-containing compound metabolism; protoporphyrin-IX biosynthesis; protoporphyrinogen-IX from coproporphyrinogen-III (AdoMet route): step 1/1.</text>
</comment>
<dbReference type="PIRSF" id="PIRSF000167">
    <property type="entry name" value="HemN"/>
    <property type="match status" value="1"/>
</dbReference>
<dbReference type="SFLD" id="SFLDG01065">
    <property type="entry name" value="anaerobic_coproporphyrinogen-I"/>
    <property type="match status" value="1"/>
</dbReference>
<sequence>MQNELIINRLLIQKYDTAGPRYTSYPTALEFHENFKAKEFIEHAEISNQRGGPLSLYFHLPFCDTVCFYCACNKIITKNRDHATPYLENLYKELAIKAALVDTSRPVTQLHWGGGTPTFISEQQMQDLMNETRRHFHIADDADISIEIDPREANAETIALLKKIGFNRISLGVQDFDPAVQKAVNRIQSETETLAVIDAARQQEFRSISVDLIYGLPLQTLAGFSTTIDKIIAADPDRISLFNYAHMPKLFKTQRQINSEDLPTPEQKLSILQLSINKLTDAGYLYIGMDHFAKPDDELSVAQQQNRLHRNFQGYATHAECDLIGFGITSIGQIGDAYVQNVKTLLEYDNLLKQNQLPLMRGISLTEDDKLRRTIITRLICDFALDIVEIEQDYSIQFKEYFTEAYLQLEQFAEDGLLEYNRQNISVLPAGRLLIRNICMAFDKYSQQAKQRFSKVI</sequence>
<dbReference type="PANTHER" id="PTHR13932">
    <property type="entry name" value="COPROPORPHYRINIGEN III OXIDASE"/>
    <property type="match status" value="1"/>
</dbReference>
<evidence type="ECO:0000256" key="3">
    <source>
        <dbReference type="ARBA" id="ARBA00005493"/>
    </source>
</evidence>